<dbReference type="PANTHER" id="PTHR46638:SF1">
    <property type="entry name" value="CORRINOID ADENOSYLTRANSFERASE"/>
    <property type="match status" value="1"/>
</dbReference>
<dbReference type="AlphaFoldDB" id="A0A538TPR6"/>
<dbReference type="SUPFAM" id="SSF52540">
    <property type="entry name" value="P-loop containing nucleoside triphosphate hydrolases"/>
    <property type="match status" value="1"/>
</dbReference>
<comment type="caution">
    <text evidence="1">The sequence shown here is derived from an EMBL/GenBank/DDBJ whole genome shotgun (WGS) entry which is preliminary data.</text>
</comment>
<evidence type="ECO:0000313" key="1">
    <source>
        <dbReference type="EMBL" id="TMQ65626.1"/>
    </source>
</evidence>
<dbReference type="InterPro" id="IPR003724">
    <property type="entry name" value="CblAdoTrfase_CobA"/>
</dbReference>
<name>A0A538TPR6_UNCEI</name>
<sequence length="194" mass="21289">MSEIAASDGITEGSAVPTEGRETRKGILLVITGNGKGKSTSGFGSALRALGHGFRVAVIQFMKGRIYGELDVLRSLPRIDVWQFGRNAFVDPKNPDPKDVELARKGLDKAWEIVRGGEHDLLILDEINVVADFGLVPLEEVLELARSRPRWMDLIATGRNAPAALVELADTVSDVREIKHHYKKGIESRAGMEY</sequence>
<dbReference type="PANTHER" id="PTHR46638">
    <property type="entry name" value="CORRINOID ADENOSYLTRANSFERASE"/>
    <property type="match status" value="1"/>
</dbReference>
<dbReference type="Gene3D" id="3.40.50.300">
    <property type="entry name" value="P-loop containing nucleotide triphosphate hydrolases"/>
    <property type="match status" value="1"/>
</dbReference>
<dbReference type="InterPro" id="IPR027417">
    <property type="entry name" value="P-loop_NTPase"/>
</dbReference>
<dbReference type="GO" id="GO:0005524">
    <property type="term" value="F:ATP binding"/>
    <property type="evidence" value="ECO:0007669"/>
    <property type="project" value="InterPro"/>
</dbReference>
<protein>
    <submittedName>
        <fullName evidence="1">Cob(I)yrinic acid a,c-diamide adenosyltransferase</fullName>
    </submittedName>
</protein>
<proteinExistence type="predicted"/>
<dbReference type="PIRSF" id="PIRSF015617">
    <property type="entry name" value="Adensltrnsf_CobA"/>
    <property type="match status" value="1"/>
</dbReference>
<evidence type="ECO:0000313" key="2">
    <source>
        <dbReference type="Proteomes" id="UP000317691"/>
    </source>
</evidence>
<dbReference type="Proteomes" id="UP000317691">
    <property type="component" value="Unassembled WGS sequence"/>
</dbReference>
<dbReference type="EMBL" id="VBOZ01000012">
    <property type="protein sequence ID" value="TMQ65626.1"/>
    <property type="molecule type" value="Genomic_DNA"/>
</dbReference>
<keyword evidence="1" id="KW-0808">Transferase</keyword>
<dbReference type="GO" id="GO:0009236">
    <property type="term" value="P:cobalamin biosynthetic process"/>
    <property type="evidence" value="ECO:0007669"/>
    <property type="project" value="InterPro"/>
</dbReference>
<dbReference type="CDD" id="cd00561">
    <property type="entry name" value="CobA_ACA"/>
    <property type="match status" value="1"/>
</dbReference>
<accession>A0A538TPR6</accession>
<dbReference type="GO" id="GO:0008817">
    <property type="term" value="F:corrinoid adenosyltransferase activity"/>
    <property type="evidence" value="ECO:0007669"/>
    <property type="project" value="InterPro"/>
</dbReference>
<reference evidence="1 2" key="1">
    <citation type="journal article" date="2019" name="Nat. Microbiol.">
        <title>Mediterranean grassland soil C-N compound turnover is dependent on rainfall and depth, and is mediated by genomically divergent microorganisms.</title>
        <authorList>
            <person name="Diamond S."/>
            <person name="Andeer P.F."/>
            <person name="Li Z."/>
            <person name="Crits-Christoph A."/>
            <person name="Burstein D."/>
            <person name="Anantharaman K."/>
            <person name="Lane K.R."/>
            <person name="Thomas B.C."/>
            <person name="Pan C."/>
            <person name="Northen T.R."/>
            <person name="Banfield J.F."/>
        </authorList>
    </citation>
    <scope>NUCLEOTIDE SEQUENCE [LARGE SCALE GENOMIC DNA]</scope>
    <source>
        <strain evidence="1">WS_9</strain>
    </source>
</reference>
<dbReference type="Pfam" id="PF02572">
    <property type="entry name" value="CobA_CobO_BtuR"/>
    <property type="match status" value="1"/>
</dbReference>
<gene>
    <name evidence="1" type="ORF">E6K79_04665</name>
</gene>
<organism evidence="1 2">
    <name type="scientific">Eiseniibacteriota bacterium</name>
    <dbReference type="NCBI Taxonomy" id="2212470"/>
    <lineage>
        <taxon>Bacteria</taxon>
        <taxon>Candidatus Eiseniibacteriota</taxon>
    </lineage>
</organism>